<protein>
    <submittedName>
        <fullName evidence="6">Tagaturonate reductase</fullName>
    </submittedName>
</protein>
<evidence type="ECO:0000313" key="7">
    <source>
        <dbReference type="Proteomes" id="UP000790580"/>
    </source>
</evidence>
<dbReference type="InterPro" id="IPR036291">
    <property type="entry name" value="NAD(P)-bd_dom_sf"/>
</dbReference>
<dbReference type="Pfam" id="PF01232">
    <property type="entry name" value="Mannitol_dh"/>
    <property type="match status" value="1"/>
</dbReference>
<sequence>MTKLNAALLEKGDFPDKDSVTWNRQLPEKAIQFGQGNFMRGYLDWMLHQMNKKGLFNGNVVVVQPASTGTVIPKLNEQDGLYTVILRGMENGAVVDKSEVITSISRGLNARQEWHKVLEVAESTDLEFVFSNTTEAGITYVCEDYHEGEVPESFPGKLTVFLYHRYNALGGDKKTGLTIVPCELVDENGKKLKELVLKKAEDWKFPGKFAEWIERDNQFCDTLVDRIVTGFPKEAVEEFNKRLGYEDEFITLGEPYHMLAIEAPRSVKEKLPFHEAGLNVFWEDIKPHRELKVRLLNGPHTMMFSVAFLYGVDTVLEVMENDVLSKFVELAFSEISPTVLADEKVKEQFIEAVKERFLNPYNKHYLTDIGLNAVFKYRARLLPTLKRYVDLKGELPQAIVFSLAAMLSYIRPDHEVGGELVGIRNGVEYAIRDNGVVLEKVTEGWNCVERDEARVKDFVTSFLSEKEIWGEDLTEIPGLSETVTENVTMILKNGMESCVKKLVGRPLI</sequence>
<evidence type="ECO:0000259" key="5">
    <source>
        <dbReference type="Pfam" id="PF08125"/>
    </source>
</evidence>
<dbReference type="InterPro" id="IPR013131">
    <property type="entry name" value="Mannitol_DH_N"/>
</dbReference>
<dbReference type="PANTHER" id="PTHR30524">
    <property type="entry name" value="MANNITOL-1-PHOSPHATE 5-DEHYDROGENASE"/>
    <property type="match status" value="1"/>
</dbReference>
<dbReference type="SUPFAM" id="SSF51735">
    <property type="entry name" value="NAD(P)-binding Rossmann-fold domains"/>
    <property type="match status" value="1"/>
</dbReference>
<keyword evidence="7" id="KW-1185">Reference proteome</keyword>
<accession>A0ABS6JYB2</accession>
<dbReference type="InterPro" id="IPR008927">
    <property type="entry name" value="6-PGluconate_DH-like_C_sf"/>
</dbReference>
<dbReference type="SUPFAM" id="SSF48179">
    <property type="entry name" value="6-phosphogluconate dehydrogenase C-terminal domain-like"/>
    <property type="match status" value="1"/>
</dbReference>
<dbReference type="Proteomes" id="UP000790580">
    <property type="component" value="Unassembled WGS sequence"/>
</dbReference>
<dbReference type="InterPro" id="IPR013328">
    <property type="entry name" value="6PGD_dom2"/>
</dbReference>
<dbReference type="RefSeq" id="WP_088074025.1">
    <property type="nucleotide sequence ID" value="NZ_JAHQCR010000082.1"/>
</dbReference>
<evidence type="ECO:0000256" key="1">
    <source>
        <dbReference type="ARBA" id="ARBA00023002"/>
    </source>
</evidence>
<evidence type="ECO:0000259" key="4">
    <source>
        <dbReference type="Pfam" id="PF01232"/>
    </source>
</evidence>
<evidence type="ECO:0000256" key="3">
    <source>
        <dbReference type="ARBA" id="ARBA00048615"/>
    </source>
</evidence>
<feature type="domain" description="Mannitol dehydrogenase C-terminal" evidence="5">
    <location>
        <begin position="284"/>
        <end position="490"/>
    </location>
</feature>
<dbReference type="Gene3D" id="3.40.50.720">
    <property type="entry name" value="NAD(P)-binding Rossmann-like Domain"/>
    <property type="match status" value="1"/>
</dbReference>
<dbReference type="PANTHER" id="PTHR30524:SF0">
    <property type="entry name" value="ALTRONATE OXIDOREDUCTASE-RELATED"/>
    <property type="match status" value="1"/>
</dbReference>
<comment type="catalytic activity">
    <reaction evidence="3">
        <text>D-mannitol 1-phosphate + NAD(+) = beta-D-fructose 6-phosphate + NADH + H(+)</text>
        <dbReference type="Rhea" id="RHEA:19661"/>
        <dbReference type="ChEBI" id="CHEBI:15378"/>
        <dbReference type="ChEBI" id="CHEBI:57540"/>
        <dbReference type="ChEBI" id="CHEBI:57634"/>
        <dbReference type="ChEBI" id="CHEBI:57945"/>
        <dbReference type="ChEBI" id="CHEBI:61381"/>
        <dbReference type="EC" id="1.1.1.17"/>
    </reaction>
</comment>
<keyword evidence="1" id="KW-0560">Oxidoreductase</keyword>
<keyword evidence="2" id="KW-0520">NAD</keyword>
<reference evidence="6 7" key="1">
    <citation type="submission" date="2021-06" db="EMBL/GenBank/DDBJ databases">
        <title>Bacillus sp. RD4P76, an endophyte from a halophyte.</title>
        <authorList>
            <person name="Sun J.-Q."/>
        </authorList>
    </citation>
    <scope>NUCLEOTIDE SEQUENCE [LARGE SCALE GENOMIC DNA]</scope>
    <source>
        <strain evidence="6 7">JCM 17098</strain>
    </source>
</reference>
<feature type="domain" description="Mannitol dehydrogenase N-terminal" evidence="4">
    <location>
        <begin position="29"/>
        <end position="271"/>
    </location>
</feature>
<dbReference type="InterPro" id="IPR013118">
    <property type="entry name" value="Mannitol_DH_C"/>
</dbReference>
<evidence type="ECO:0000256" key="2">
    <source>
        <dbReference type="ARBA" id="ARBA00023027"/>
    </source>
</evidence>
<organism evidence="6 7">
    <name type="scientific">Evansella alkalicola</name>
    <dbReference type="NCBI Taxonomy" id="745819"/>
    <lineage>
        <taxon>Bacteria</taxon>
        <taxon>Bacillati</taxon>
        <taxon>Bacillota</taxon>
        <taxon>Bacilli</taxon>
        <taxon>Bacillales</taxon>
        <taxon>Bacillaceae</taxon>
        <taxon>Evansella</taxon>
    </lineage>
</organism>
<dbReference type="Pfam" id="PF08125">
    <property type="entry name" value="Mannitol_dh_C"/>
    <property type="match status" value="1"/>
</dbReference>
<dbReference type="NCBIfam" id="NF002969">
    <property type="entry name" value="PRK03643.1"/>
    <property type="match status" value="1"/>
</dbReference>
<name>A0ABS6JYB2_9BACI</name>
<proteinExistence type="predicted"/>
<evidence type="ECO:0000313" key="6">
    <source>
        <dbReference type="EMBL" id="MBU9723574.1"/>
    </source>
</evidence>
<dbReference type="Gene3D" id="1.10.1040.10">
    <property type="entry name" value="N-(1-d-carboxylethyl)-l-norvaline Dehydrogenase, domain 2"/>
    <property type="match status" value="1"/>
</dbReference>
<gene>
    <name evidence="6" type="ORF">KS407_19335</name>
</gene>
<comment type="caution">
    <text evidence="6">The sequence shown here is derived from an EMBL/GenBank/DDBJ whole genome shotgun (WGS) entry which is preliminary data.</text>
</comment>
<dbReference type="EMBL" id="JAHQCR010000082">
    <property type="protein sequence ID" value="MBU9723574.1"/>
    <property type="molecule type" value="Genomic_DNA"/>
</dbReference>